<dbReference type="Pfam" id="PF08174">
    <property type="entry name" value="Anillin"/>
    <property type="match status" value="1"/>
</dbReference>
<feature type="domain" description="Anillin homology" evidence="2">
    <location>
        <begin position="118"/>
        <end position="259"/>
    </location>
</feature>
<evidence type="ECO:0000313" key="3">
    <source>
        <dbReference type="EMBL" id="CAL7938090.1"/>
    </source>
</evidence>
<dbReference type="PANTHER" id="PTHR21538:SF24">
    <property type="entry name" value="PH DOMAIN-CONTAINING PROTEIN"/>
    <property type="match status" value="1"/>
</dbReference>
<dbReference type="EMBL" id="CAXAJV020001288">
    <property type="protein sequence ID" value="CAL7938090.1"/>
    <property type="molecule type" value="Genomic_DNA"/>
</dbReference>
<dbReference type="Proteomes" id="UP001642520">
    <property type="component" value="Unassembled WGS sequence"/>
</dbReference>
<protein>
    <recommendedName>
        <fullName evidence="2">Anillin homology domain-containing protein</fullName>
    </recommendedName>
</protein>
<gene>
    <name evidence="3" type="ORF">XYLVIOL_LOCUS3084</name>
</gene>
<evidence type="ECO:0000256" key="1">
    <source>
        <dbReference type="SAM" id="MobiDB-lite"/>
    </source>
</evidence>
<accession>A0ABP1NAS0</accession>
<comment type="caution">
    <text evidence="3">The sequence shown here is derived from an EMBL/GenBank/DDBJ whole genome shotgun (WGS) entry which is preliminary data.</text>
</comment>
<reference evidence="3 4" key="1">
    <citation type="submission" date="2024-08" db="EMBL/GenBank/DDBJ databases">
        <authorList>
            <person name="Will J Nash"/>
            <person name="Angela Man"/>
            <person name="Seanna McTaggart"/>
            <person name="Kendall Baker"/>
            <person name="Tom Barker"/>
            <person name="Leah Catchpole"/>
            <person name="Alex Durrant"/>
            <person name="Karim Gharbi"/>
            <person name="Naomi Irish"/>
            <person name="Gemy Kaithakottil"/>
            <person name="Debby Ku"/>
            <person name="Aaliyah Providence"/>
            <person name="Felix Shaw"/>
            <person name="David Swarbreck"/>
            <person name="Chris Watkins"/>
            <person name="Ann M. McCartney"/>
            <person name="Giulio Formenti"/>
            <person name="Alice Mouton"/>
            <person name="Noel Vella"/>
            <person name="Bjorn M von Reumont"/>
            <person name="Adriana Vella"/>
            <person name="Wilfried Haerty"/>
        </authorList>
    </citation>
    <scope>NUCLEOTIDE SEQUENCE [LARGE SCALE GENOMIC DNA]</scope>
</reference>
<dbReference type="InterPro" id="IPR051364">
    <property type="entry name" value="Cytokinesis/Rho-signaling"/>
</dbReference>
<name>A0ABP1NAS0_XYLVO</name>
<feature type="region of interest" description="Disordered" evidence="1">
    <location>
        <begin position="411"/>
        <end position="439"/>
    </location>
</feature>
<dbReference type="PANTHER" id="PTHR21538">
    <property type="entry name" value="ANILLIN/RHOTEKIN RTKN"/>
    <property type="match status" value="1"/>
</dbReference>
<feature type="compositionally biased region" description="Low complexity" evidence="1">
    <location>
        <begin position="411"/>
        <end position="427"/>
    </location>
</feature>
<keyword evidence="4" id="KW-1185">Reference proteome</keyword>
<proteinExistence type="predicted"/>
<evidence type="ECO:0000313" key="4">
    <source>
        <dbReference type="Proteomes" id="UP001642520"/>
    </source>
</evidence>
<sequence>MAPRRKSIGTLRGSLNSILDKENNYLRSLSDYQTRVRRRESIRNCKNIAEYDLEQKIELETKIKEGSSKLLAAARHPGQSLEAARALFTSSKRMSIYMDELQNRRKEHLLLKTSTLKSKGKLSISDLRFPLMWRDTDHFKNRGDYRRFAVFCVIRVGTEVHDTSLLYPVDREQTDISFPDVLLFNNVPAEFELTLEVYSHILQEDLSIASTPRRIRRSIHSSISKTVGRKLAIALRDEYGSTKVPQFDLVACAKMTLDDTDGNVRSHDLTLHSFESKFHALPLFGHFCCRLAVQPDYINKEICSGVVTINRQSCWARLKNFKIEAWKSKDHLDELQESICIISINKETVVRRSKSMKIQLRIINYVDGNEKRDIIELNSNDVLEKWMEQLLVCIKEHARWKHAVISVQQISNSDNSNGNTNVSNSSDDTNKRQGSLYDETPLIESTFPSTISRTAISREQFKFSSHYFNNTSMLGHSRTISLKSHRQFSDKTNHR</sequence>
<evidence type="ECO:0000259" key="2">
    <source>
        <dbReference type="Pfam" id="PF08174"/>
    </source>
</evidence>
<dbReference type="InterPro" id="IPR012966">
    <property type="entry name" value="AHD"/>
</dbReference>
<organism evidence="3 4">
    <name type="scientific">Xylocopa violacea</name>
    <name type="common">Violet carpenter bee</name>
    <name type="synonym">Apis violacea</name>
    <dbReference type="NCBI Taxonomy" id="135666"/>
    <lineage>
        <taxon>Eukaryota</taxon>
        <taxon>Metazoa</taxon>
        <taxon>Ecdysozoa</taxon>
        <taxon>Arthropoda</taxon>
        <taxon>Hexapoda</taxon>
        <taxon>Insecta</taxon>
        <taxon>Pterygota</taxon>
        <taxon>Neoptera</taxon>
        <taxon>Endopterygota</taxon>
        <taxon>Hymenoptera</taxon>
        <taxon>Apocrita</taxon>
        <taxon>Aculeata</taxon>
        <taxon>Apoidea</taxon>
        <taxon>Anthophila</taxon>
        <taxon>Apidae</taxon>
        <taxon>Xylocopa</taxon>
        <taxon>Xylocopa</taxon>
    </lineage>
</organism>